<evidence type="ECO:0000256" key="1">
    <source>
        <dbReference type="SAM" id="MobiDB-lite"/>
    </source>
</evidence>
<name>A0A655JJ55_MYCTX</name>
<sequence length="51" mass="5286">MAASSSSVSSCSPTPRCSAARNLPRASSAMSGFFFCGMIELPVDHESCNVT</sequence>
<accession>A0A655JJ55</accession>
<dbReference type="Proteomes" id="UP000045842">
    <property type="component" value="Unassembled WGS sequence"/>
</dbReference>
<dbReference type="AlphaFoldDB" id="A0A655JJ55"/>
<organism evidence="2 3">
    <name type="scientific">Mycobacterium tuberculosis</name>
    <dbReference type="NCBI Taxonomy" id="1773"/>
    <lineage>
        <taxon>Bacteria</taxon>
        <taxon>Bacillati</taxon>
        <taxon>Actinomycetota</taxon>
        <taxon>Actinomycetes</taxon>
        <taxon>Mycobacteriales</taxon>
        <taxon>Mycobacteriaceae</taxon>
        <taxon>Mycobacterium</taxon>
        <taxon>Mycobacterium tuberculosis complex</taxon>
    </lineage>
</organism>
<dbReference type="EMBL" id="CSAD01001267">
    <property type="protein sequence ID" value="COX01806.1"/>
    <property type="molecule type" value="Genomic_DNA"/>
</dbReference>
<gene>
    <name evidence="2" type="ORF">ERS007679_04575</name>
</gene>
<proteinExistence type="predicted"/>
<protein>
    <submittedName>
        <fullName evidence="2">Uncharacterized protein</fullName>
    </submittedName>
</protein>
<evidence type="ECO:0000313" key="2">
    <source>
        <dbReference type="EMBL" id="COX01806.1"/>
    </source>
</evidence>
<evidence type="ECO:0000313" key="3">
    <source>
        <dbReference type="Proteomes" id="UP000045842"/>
    </source>
</evidence>
<reference evidence="2 3" key="1">
    <citation type="submission" date="2015-03" db="EMBL/GenBank/DDBJ databases">
        <authorList>
            <consortium name="Pathogen Informatics"/>
        </authorList>
    </citation>
    <scope>NUCLEOTIDE SEQUENCE [LARGE SCALE GENOMIC DNA]</scope>
    <source>
        <strain evidence="2 3">G09801536</strain>
    </source>
</reference>
<feature type="region of interest" description="Disordered" evidence="1">
    <location>
        <begin position="1"/>
        <end position="20"/>
    </location>
</feature>
<feature type="compositionally biased region" description="Low complexity" evidence="1">
    <location>
        <begin position="1"/>
        <end position="12"/>
    </location>
</feature>